<comment type="caution">
    <text evidence="2">The sequence shown here is derived from an EMBL/GenBank/DDBJ whole genome shotgun (WGS) entry which is preliminary data.</text>
</comment>
<reference evidence="2 3" key="1">
    <citation type="submission" date="2018-03" db="EMBL/GenBank/DDBJ databases">
        <title>Blue discolouration in mozzarella cheese caused by Pseudomonas fluorescens.</title>
        <authorList>
            <person name="Chiesa F."/>
            <person name="Dalmasso A."/>
            <person name="Lomonaco S."/>
        </authorList>
    </citation>
    <scope>NUCLEOTIDE SEQUENCE [LARGE SCALE GENOMIC DNA]</scope>
    <source>
        <strain evidence="2 3">11293</strain>
    </source>
</reference>
<name>A0A2T0HIX3_PSEFL</name>
<accession>A0A2T0HIX3</accession>
<dbReference type="Proteomes" id="UP000239731">
    <property type="component" value="Unassembled WGS sequence"/>
</dbReference>
<feature type="region of interest" description="Disordered" evidence="1">
    <location>
        <begin position="100"/>
        <end position="140"/>
    </location>
</feature>
<evidence type="ECO:0000313" key="3">
    <source>
        <dbReference type="Proteomes" id="UP000239731"/>
    </source>
</evidence>
<dbReference type="AlphaFoldDB" id="A0A2T0HIX3"/>
<organism evidence="2 3">
    <name type="scientific">Pseudomonas fluorescens</name>
    <dbReference type="NCBI Taxonomy" id="294"/>
    <lineage>
        <taxon>Bacteria</taxon>
        <taxon>Pseudomonadati</taxon>
        <taxon>Pseudomonadota</taxon>
        <taxon>Gammaproteobacteria</taxon>
        <taxon>Pseudomonadales</taxon>
        <taxon>Pseudomonadaceae</taxon>
        <taxon>Pseudomonas</taxon>
    </lineage>
</organism>
<dbReference type="EMBL" id="PVUH01000073">
    <property type="protein sequence ID" value="PRW83031.1"/>
    <property type="molecule type" value="Genomic_DNA"/>
</dbReference>
<protein>
    <submittedName>
        <fullName evidence="2">Uncharacterized protein</fullName>
    </submittedName>
</protein>
<sequence>MPTIKPRVQVTLEPETHVVIDRLAALQGRSRGAVIADMLDSIVPALNRTVALLEAAKEAPQQIKDGLRRVVEDVHQDLVAVAGQSTGQLDMLLSGFKKEAVSGGSEVGSTPVPVTRGSGRGVPHSKALPKKPSSRSKPGL</sequence>
<evidence type="ECO:0000256" key="1">
    <source>
        <dbReference type="SAM" id="MobiDB-lite"/>
    </source>
</evidence>
<evidence type="ECO:0000313" key="2">
    <source>
        <dbReference type="EMBL" id="PRW83031.1"/>
    </source>
</evidence>
<proteinExistence type="predicted"/>
<gene>
    <name evidence="2" type="ORF">C7A10_31745</name>
</gene>
<dbReference type="CDD" id="cd21631">
    <property type="entry name" value="RHH_CopG_NikR-like"/>
    <property type="match status" value="1"/>
</dbReference>